<dbReference type="Proteomes" id="UP000076632">
    <property type="component" value="Unassembled WGS sequence"/>
</dbReference>
<organism evidence="2 3">
    <name type="scientific">Xylona heveae (strain CBS 132557 / TC161)</name>
    <dbReference type="NCBI Taxonomy" id="1328760"/>
    <lineage>
        <taxon>Eukaryota</taxon>
        <taxon>Fungi</taxon>
        <taxon>Dikarya</taxon>
        <taxon>Ascomycota</taxon>
        <taxon>Pezizomycotina</taxon>
        <taxon>Xylonomycetes</taxon>
        <taxon>Xylonales</taxon>
        <taxon>Xylonaceae</taxon>
        <taxon>Xylona</taxon>
    </lineage>
</organism>
<name>A0A165AJ76_XYLHT</name>
<keyword evidence="3" id="KW-1185">Reference proteome</keyword>
<proteinExistence type="predicted"/>
<dbReference type="InParanoid" id="A0A165AJ76"/>
<dbReference type="EMBL" id="KV407462">
    <property type="protein sequence ID" value="KZF20569.1"/>
    <property type="molecule type" value="Genomic_DNA"/>
</dbReference>
<feature type="non-terminal residue" evidence="2">
    <location>
        <position position="206"/>
    </location>
</feature>
<accession>A0A165AJ76</accession>
<dbReference type="RefSeq" id="XP_018186124.1">
    <property type="nucleotide sequence ID" value="XM_018333072.1"/>
</dbReference>
<evidence type="ECO:0000313" key="2">
    <source>
        <dbReference type="EMBL" id="KZF20569.1"/>
    </source>
</evidence>
<dbReference type="GeneID" id="28898209"/>
<feature type="compositionally biased region" description="Low complexity" evidence="1">
    <location>
        <begin position="1"/>
        <end position="18"/>
    </location>
</feature>
<evidence type="ECO:0000313" key="3">
    <source>
        <dbReference type="Proteomes" id="UP000076632"/>
    </source>
</evidence>
<evidence type="ECO:0000256" key="1">
    <source>
        <dbReference type="SAM" id="MobiDB-lite"/>
    </source>
</evidence>
<dbReference type="AlphaFoldDB" id="A0A165AJ76"/>
<gene>
    <name evidence="2" type="ORF">L228DRAFT_249325</name>
</gene>
<sequence length="206" mass="21973">MSSSPSASQPQHQHQRQQNTTENAELSFLRRENRVLRTQLETLRTRLDAGIVENNPSVLSVVSAGIAAATAEDGAGSKTISTVTGQYTAQAARRGAGTDCGAGTGTPGIPIKNNNSNSNTTASEGPVKVTYFCEACVNKLATDPSTQCTRRAGSTLCDNCRGGRRSCIPVSSLPFQFLHLFSRFYLTLSCLFHLDLSSLCLPSLCL</sequence>
<protein>
    <submittedName>
        <fullName evidence="2">Uncharacterized protein</fullName>
    </submittedName>
</protein>
<feature type="region of interest" description="Disordered" evidence="1">
    <location>
        <begin position="1"/>
        <end position="27"/>
    </location>
</feature>
<reference evidence="2 3" key="1">
    <citation type="journal article" date="2016" name="Fungal Biol.">
        <title>The genome of Xylona heveae provides a window into fungal endophytism.</title>
        <authorList>
            <person name="Gazis R."/>
            <person name="Kuo A."/>
            <person name="Riley R."/>
            <person name="LaButti K."/>
            <person name="Lipzen A."/>
            <person name="Lin J."/>
            <person name="Amirebrahimi M."/>
            <person name="Hesse C.N."/>
            <person name="Spatafora J.W."/>
            <person name="Henrissat B."/>
            <person name="Hainaut M."/>
            <person name="Grigoriev I.V."/>
            <person name="Hibbett D.S."/>
        </authorList>
    </citation>
    <scope>NUCLEOTIDE SEQUENCE [LARGE SCALE GENOMIC DNA]</scope>
    <source>
        <strain evidence="2 3">TC161</strain>
    </source>
</reference>